<dbReference type="PRINTS" id="PR00326">
    <property type="entry name" value="GTP1OBG"/>
</dbReference>
<dbReference type="GO" id="GO:0000287">
    <property type="term" value="F:magnesium ion binding"/>
    <property type="evidence" value="ECO:0007669"/>
    <property type="project" value="InterPro"/>
</dbReference>
<dbReference type="AlphaFoldDB" id="A0A1F7KAN7"/>
<evidence type="ECO:0000313" key="12">
    <source>
        <dbReference type="Proteomes" id="UP000178450"/>
    </source>
</evidence>
<comment type="cofactor">
    <cofactor evidence="7">
        <name>Mg(2+)</name>
        <dbReference type="ChEBI" id="CHEBI:18420"/>
    </cofactor>
</comment>
<dbReference type="EMBL" id="MGBG01000013">
    <property type="protein sequence ID" value="OGK64921.1"/>
    <property type="molecule type" value="Genomic_DNA"/>
</dbReference>
<dbReference type="Pfam" id="PF01018">
    <property type="entry name" value="GTP1_OBG"/>
    <property type="match status" value="1"/>
</dbReference>
<gene>
    <name evidence="7" type="primary">obg</name>
    <name evidence="11" type="ORF">A2209_04460</name>
</gene>
<accession>A0A1F7KAN7</accession>
<dbReference type="InterPro" id="IPR006169">
    <property type="entry name" value="GTP1_OBG_dom"/>
</dbReference>
<sequence>MLIDNVKVTVEGGRGGNGCVSFHREKFVPKGGPDGGNGGNGGSVYVIGQNNIYLLKKFREQPLVKAESGQPGAKNKKHGANAPDLIIKVPLGTRITNLWDNSQVEILDESSRFLLAKGGKGGFGNWEFRSPTNQTPRQFEPGRPGQNTKYLFELQLIADIGLIGLPNAGKSTLLNALTQAQAKTADYPFTTLEPNLGAFDDYIIADIPGLIEGAHFGKGLGIRFLRHVERTKLLVHCLSCESENLIKDYQIIRQELIAYNPKFVDRPELLILTKADVLDKKTQTKLINQFIKQNLKPLFVSVLLEESLEELKAVMKKMVG</sequence>
<keyword evidence="6 7" id="KW-0342">GTP-binding</keyword>
<dbReference type="PIRSF" id="PIRSF002401">
    <property type="entry name" value="GTP_bd_Obg/CgtA"/>
    <property type="match status" value="1"/>
</dbReference>
<feature type="domain" description="OBG-type G" evidence="9">
    <location>
        <begin position="158"/>
        <end position="320"/>
    </location>
</feature>
<keyword evidence="5 7" id="KW-0460">Magnesium</keyword>
<evidence type="ECO:0000256" key="3">
    <source>
        <dbReference type="ARBA" id="ARBA00022741"/>
    </source>
</evidence>
<dbReference type="CDD" id="cd01898">
    <property type="entry name" value="Obg"/>
    <property type="match status" value="1"/>
</dbReference>
<dbReference type="Pfam" id="PF01926">
    <property type="entry name" value="MMR_HSR1"/>
    <property type="match status" value="1"/>
</dbReference>
<dbReference type="SUPFAM" id="SSF82051">
    <property type="entry name" value="Obg GTP-binding protein N-terminal domain"/>
    <property type="match status" value="1"/>
</dbReference>
<keyword evidence="7" id="KW-0479">Metal-binding</keyword>
<dbReference type="PROSITE" id="PS51710">
    <property type="entry name" value="G_OBG"/>
    <property type="match status" value="1"/>
</dbReference>
<comment type="subunit">
    <text evidence="7">Monomer.</text>
</comment>
<dbReference type="InterPro" id="IPR006073">
    <property type="entry name" value="GTP-bd"/>
</dbReference>
<dbReference type="InterPro" id="IPR045086">
    <property type="entry name" value="OBG_GTPase"/>
</dbReference>
<comment type="function">
    <text evidence="7">An essential GTPase which binds GTP, GDP and possibly (p)ppGpp with moderate affinity, with high nucleotide exchange rates and a fairly low GTP hydrolysis rate. Plays a role in control of the cell cycle, stress response, ribosome biogenesis and in those bacteria that undergo differentiation, in morphogenesis control.</text>
</comment>
<dbReference type="FunFam" id="2.70.210.12:FF:000001">
    <property type="entry name" value="GTPase Obg"/>
    <property type="match status" value="1"/>
</dbReference>
<dbReference type="InterPro" id="IPR027417">
    <property type="entry name" value="P-loop_NTPase"/>
</dbReference>
<dbReference type="NCBIfam" id="NF008956">
    <property type="entry name" value="PRK12299.1"/>
    <property type="match status" value="1"/>
</dbReference>
<dbReference type="InterPro" id="IPR014100">
    <property type="entry name" value="GTP-bd_Obg/CgtA"/>
</dbReference>
<dbReference type="HAMAP" id="MF_01454">
    <property type="entry name" value="GTPase_Obg"/>
    <property type="match status" value="1"/>
</dbReference>
<dbReference type="PANTHER" id="PTHR11702:SF31">
    <property type="entry name" value="MITOCHONDRIAL RIBOSOME-ASSOCIATED GTPASE 2"/>
    <property type="match status" value="1"/>
</dbReference>
<feature type="binding site" evidence="7">
    <location>
        <begin position="206"/>
        <end position="209"/>
    </location>
    <ligand>
        <name>GTP</name>
        <dbReference type="ChEBI" id="CHEBI:37565"/>
    </ligand>
</feature>
<evidence type="ECO:0000313" key="11">
    <source>
        <dbReference type="EMBL" id="OGK64921.1"/>
    </source>
</evidence>
<dbReference type="NCBIfam" id="TIGR02729">
    <property type="entry name" value="Obg_CgtA"/>
    <property type="match status" value="1"/>
</dbReference>
<evidence type="ECO:0000259" key="10">
    <source>
        <dbReference type="PROSITE" id="PS51883"/>
    </source>
</evidence>
<dbReference type="Gene3D" id="2.70.210.12">
    <property type="entry name" value="GTP1/OBG domain"/>
    <property type="match status" value="1"/>
</dbReference>
<evidence type="ECO:0000256" key="8">
    <source>
        <dbReference type="SAM" id="MobiDB-lite"/>
    </source>
</evidence>
<feature type="binding site" evidence="7">
    <location>
        <position position="171"/>
    </location>
    <ligand>
        <name>Mg(2+)</name>
        <dbReference type="ChEBI" id="CHEBI:18420"/>
    </ligand>
</feature>
<feature type="binding site" evidence="7">
    <location>
        <begin position="301"/>
        <end position="303"/>
    </location>
    <ligand>
        <name>GTP</name>
        <dbReference type="ChEBI" id="CHEBI:37565"/>
    </ligand>
</feature>
<dbReference type="GO" id="GO:0042254">
    <property type="term" value="P:ribosome biogenesis"/>
    <property type="evidence" value="ECO:0007669"/>
    <property type="project" value="UniProtKB-UniRule"/>
</dbReference>
<name>A0A1F7KAN7_9BACT</name>
<evidence type="ECO:0000256" key="4">
    <source>
        <dbReference type="ARBA" id="ARBA00022801"/>
    </source>
</evidence>
<feature type="binding site" evidence="7">
    <location>
        <begin position="273"/>
        <end position="276"/>
    </location>
    <ligand>
        <name>GTP</name>
        <dbReference type="ChEBI" id="CHEBI:37565"/>
    </ligand>
</feature>
<organism evidence="11 12">
    <name type="scientific">Candidatus Roizmanbacteria bacterium RIFOXYA1_FULL_41_12</name>
    <dbReference type="NCBI Taxonomy" id="1802082"/>
    <lineage>
        <taxon>Bacteria</taxon>
        <taxon>Candidatus Roizmaniibacteriota</taxon>
    </lineage>
</organism>
<evidence type="ECO:0000256" key="1">
    <source>
        <dbReference type="ARBA" id="ARBA00007699"/>
    </source>
</evidence>
<dbReference type="EC" id="3.6.5.-" evidence="7"/>
<dbReference type="Gene3D" id="3.40.50.300">
    <property type="entry name" value="P-loop containing nucleotide triphosphate hydrolases"/>
    <property type="match status" value="1"/>
</dbReference>
<dbReference type="GO" id="GO:0005737">
    <property type="term" value="C:cytoplasm"/>
    <property type="evidence" value="ECO:0007669"/>
    <property type="project" value="UniProtKB-SubCell"/>
</dbReference>
<reference evidence="11 12" key="1">
    <citation type="journal article" date="2016" name="Nat. Commun.">
        <title>Thousands of microbial genomes shed light on interconnected biogeochemical processes in an aquifer system.</title>
        <authorList>
            <person name="Anantharaman K."/>
            <person name="Brown C.T."/>
            <person name="Hug L.A."/>
            <person name="Sharon I."/>
            <person name="Castelle C.J."/>
            <person name="Probst A.J."/>
            <person name="Thomas B.C."/>
            <person name="Singh A."/>
            <person name="Wilkins M.J."/>
            <person name="Karaoz U."/>
            <person name="Brodie E.L."/>
            <person name="Williams K.H."/>
            <person name="Hubbard S.S."/>
            <person name="Banfield J.F."/>
        </authorList>
    </citation>
    <scope>NUCLEOTIDE SEQUENCE [LARGE SCALE GENOMIC DNA]</scope>
</reference>
<feature type="binding site" evidence="7">
    <location>
        <position position="191"/>
    </location>
    <ligand>
        <name>Mg(2+)</name>
        <dbReference type="ChEBI" id="CHEBI:18420"/>
    </ligand>
</feature>
<dbReference type="Proteomes" id="UP000178450">
    <property type="component" value="Unassembled WGS sequence"/>
</dbReference>
<keyword evidence="4 7" id="KW-0378">Hydrolase</keyword>
<evidence type="ECO:0000256" key="5">
    <source>
        <dbReference type="ARBA" id="ARBA00022842"/>
    </source>
</evidence>
<evidence type="ECO:0000256" key="6">
    <source>
        <dbReference type="ARBA" id="ARBA00023134"/>
    </source>
</evidence>
<dbReference type="PROSITE" id="PS51883">
    <property type="entry name" value="OBG"/>
    <property type="match status" value="1"/>
</dbReference>
<dbReference type="SUPFAM" id="SSF52540">
    <property type="entry name" value="P-loop containing nucleoside triphosphate hydrolases"/>
    <property type="match status" value="1"/>
</dbReference>
<protein>
    <recommendedName>
        <fullName evidence="7">GTPase Obg</fullName>
        <ecNumber evidence="7">3.6.5.-</ecNumber>
    </recommendedName>
    <alternativeName>
        <fullName evidence="7">GTP-binding protein Obg</fullName>
    </alternativeName>
</protein>
<dbReference type="InterPro" id="IPR006074">
    <property type="entry name" value="GTP1-OBG_CS"/>
</dbReference>
<evidence type="ECO:0000259" key="9">
    <source>
        <dbReference type="PROSITE" id="PS51710"/>
    </source>
</evidence>
<keyword evidence="2 7" id="KW-0963">Cytoplasm</keyword>
<evidence type="ECO:0000256" key="2">
    <source>
        <dbReference type="ARBA" id="ARBA00022490"/>
    </source>
</evidence>
<feature type="domain" description="Obg" evidence="10">
    <location>
        <begin position="1"/>
        <end position="157"/>
    </location>
</feature>
<dbReference type="InterPro" id="IPR036726">
    <property type="entry name" value="GTP1_OBG_dom_sf"/>
</dbReference>
<feature type="binding site" evidence="7">
    <location>
        <begin position="189"/>
        <end position="193"/>
    </location>
    <ligand>
        <name>GTP</name>
        <dbReference type="ChEBI" id="CHEBI:37565"/>
    </ligand>
</feature>
<dbReference type="InterPro" id="IPR031167">
    <property type="entry name" value="G_OBG"/>
</dbReference>
<proteinExistence type="inferred from homology"/>
<evidence type="ECO:0000256" key="7">
    <source>
        <dbReference type="HAMAP-Rule" id="MF_01454"/>
    </source>
</evidence>
<dbReference type="PANTHER" id="PTHR11702">
    <property type="entry name" value="DEVELOPMENTALLY REGULATED GTP-BINDING PROTEIN-RELATED"/>
    <property type="match status" value="1"/>
</dbReference>
<dbReference type="GO" id="GO:0005525">
    <property type="term" value="F:GTP binding"/>
    <property type="evidence" value="ECO:0007669"/>
    <property type="project" value="UniProtKB-UniRule"/>
</dbReference>
<comment type="caution">
    <text evidence="11">The sequence shown here is derived from an EMBL/GenBank/DDBJ whole genome shotgun (WGS) entry which is preliminary data.</text>
</comment>
<dbReference type="PROSITE" id="PS00905">
    <property type="entry name" value="GTP1_OBG"/>
    <property type="match status" value="1"/>
</dbReference>
<keyword evidence="3 7" id="KW-0547">Nucleotide-binding</keyword>
<feature type="region of interest" description="Disordered" evidence="8">
    <location>
        <begin position="125"/>
        <end position="144"/>
    </location>
</feature>
<comment type="similarity">
    <text evidence="1 7">Belongs to the TRAFAC class OBG-HflX-like GTPase superfamily. OBG GTPase family.</text>
</comment>
<feature type="binding site" evidence="7">
    <location>
        <begin position="164"/>
        <end position="171"/>
    </location>
    <ligand>
        <name>GTP</name>
        <dbReference type="ChEBI" id="CHEBI:37565"/>
    </ligand>
</feature>
<comment type="subcellular location">
    <subcellularLocation>
        <location evidence="7">Cytoplasm</location>
    </subcellularLocation>
</comment>
<dbReference type="GO" id="GO:0003924">
    <property type="term" value="F:GTPase activity"/>
    <property type="evidence" value="ECO:0007669"/>
    <property type="project" value="UniProtKB-UniRule"/>
</dbReference>